<dbReference type="InterPro" id="IPR014001">
    <property type="entry name" value="Helicase_ATP-bd"/>
</dbReference>
<dbReference type="InterPro" id="IPR002464">
    <property type="entry name" value="DNA/RNA_helicase_DEAH_CS"/>
</dbReference>
<evidence type="ECO:0000256" key="5">
    <source>
        <dbReference type="ARBA" id="ARBA00022806"/>
    </source>
</evidence>
<evidence type="ECO:0000256" key="4">
    <source>
        <dbReference type="ARBA" id="ARBA00022801"/>
    </source>
</evidence>
<dbReference type="Pfam" id="PF00271">
    <property type="entry name" value="Helicase_C"/>
    <property type="match status" value="1"/>
</dbReference>
<feature type="region of interest" description="Disordered" evidence="9">
    <location>
        <begin position="940"/>
        <end position="963"/>
    </location>
</feature>
<dbReference type="PROSITE" id="PS51192">
    <property type="entry name" value="HELICASE_ATP_BIND_1"/>
    <property type="match status" value="1"/>
</dbReference>
<feature type="compositionally biased region" description="Basic and acidic residues" evidence="9">
    <location>
        <begin position="59"/>
        <end position="87"/>
    </location>
</feature>
<dbReference type="Gene3D" id="1.20.120.1080">
    <property type="match status" value="1"/>
</dbReference>
<keyword evidence="3" id="KW-0547">Nucleotide-binding</keyword>
<dbReference type="GO" id="GO:0071013">
    <property type="term" value="C:catalytic step 2 spliceosome"/>
    <property type="evidence" value="ECO:0007669"/>
    <property type="project" value="TreeGrafter"/>
</dbReference>
<evidence type="ECO:0000256" key="9">
    <source>
        <dbReference type="SAM" id="MobiDB-lite"/>
    </source>
</evidence>
<organism evidence="12">
    <name type="scientific">Timema cristinae</name>
    <name type="common">Walking stick</name>
    <dbReference type="NCBI Taxonomy" id="61476"/>
    <lineage>
        <taxon>Eukaryota</taxon>
        <taxon>Metazoa</taxon>
        <taxon>Ecdysozoa</taxon>
        <taxon>Arthropoda</taxon>
        <taxon>Hexapoda</taxon>
        <taxon>Insecta</taxon>
        <taxon>Pterygota</taxon>
        <taxon>Neoptera</taxon>
        <taxon>Polyneoptera</taxon>
        <taxon>Phasmatodea</taxon>
        <taxon>Timematodea</taxon>
        <taxon>Timematoidea</taxon>
        <taxon>Timematidae</taxon>
        <taxon>Timema</taxon>
    </lineage>
</organism>
<evidence type="ECO:0000259" key="11">
    <source>
        <dbReference type="PROSITE" id="PS51194"/>
    </source>
</evidence>
<dbReference type="GO" id="GO:0006397">
    <property type="term" value="P:mRNA processing"/>
    <property type="evidence" value="ECO:0007669"/>
    <property type="project" value="UniProtKB-KW"/>
</dbReference>
<dbReference type="FunFam" id="3.40.50.300:FF:000007">
    <property type="entry name" value="Pre-mRNA-splicing factor ATP-dependent RNA helicase"/>
    <property type="match status" value="1"/>
</dbReference>
<feature type="region of interest" description="Disordered" evidence="9">
    <location>
        <begin position="1"/>
        <end position="98"/>
    </location>
</feature>
<name>A0A7R9CF59_TIMCR</name>
<dbReference type="FunFam" id="1.20.120.1080:FF:000001">
    <property type="entry name" value="Pre-mRNA-splicing factor ATP-dependent RNA helicase"/>
    <property type="match status" value="1"/>
</dbReference>
<dbReference type="Pfam" id="PF07717">
    <property type="entry name" value="OB_NTP_bind"/>
    <property type="match status" value="1"/>
</dbReference>
<dbReference type="PROSITE" id="PS00690">
    <property type="entry name" value="DEAH_ATP_HELICASE"/>
    <property type="match status" value="1"/>
</dbReference>
<feature type="compositionally biased region" description="Basic and acidic residues" evidence="9">
    <location>
        <begin position="1"/>
        <end position="17"/>
    </location>
</feature>
<proteinExistence type="predicted"/>
<dbReference type="FunFam" id="3.40.50.300:FF:000594">
    <property type="entry name" value="Pre-mRNA-splicing factor ATP-dependent RNA helicase"/>
    <property type="match status" value="1"/>
</dbReference>
<dbReference type="InterPro" id="IPR011545">
    <property type="entry name" value="DEAD/DEAH_box_helicase_dom"/>
</dbReference>
<dbReference type="SMART" id="SM00847">
    <property type="entry name" value="HA2"/>
    <property type="match status" value="1"/>
</dbReference>
<evidence type="ECO:0000256" key="2">
    <source>
        <dbReference type="ARBA" id="ARBA00022664"/>
    </source>
</evidence>
<evidence type="ECO:0000259" key="10">
    <source>
        <dbReference type="PROSITE" id="PS51192"/>
    </source>
</evidence>
<evidence type="ECO:0000256" key="6">
    <source>
        <dbReference type="ARBA" id="ARBA00022840"/>
    </source>
</evidence>
<dbReference type="Pfam" id="PF21010">
    <property type="entry name" value="HA2_C"/>
    <property type="match status" value="1"/>
</dbReference>
<dbReference type="GO" id="GO:0003723">
    <property type="term" value="F:RNA binding"/>
    <property type="evidence" value="ECO:0007669"/>
    <property type="project" value="TreeGrafter"/>
</dbReference>
<feature type="domain" description="Helicase ATP-binding" evidence="10">
    <location>
        <begin position="308"/>
        <end position="472"/>
    </location>
</feature>
<dbReference type="SMART" id="SM00487">
    <property type="entry name" value="DEXDc"/>
    <property type="match status" value="1"/>
</dbReference>
<comment type="catalytic activity">
    <reaction evidence="8">
        <text>ATP + H2O = ADP + phosphate + H(+)</text>
        <dbReference type="Rhea" id="RHEA:13065"/>
        <dbReference type="ChEBI" id="CHEBI:15377"/>
        <dbReference type="ChEBI" id="CHEBI:15378"/>
        <dbReference type="ChEBI" id="CHEBI:30616"/>
        <dbReference type="ChEBI" id="CHEBI:43474"/>
        <dbReference type="ChEBI" id="CHEBI:456216"/>
        <dbReference type="EC" id="3.6.4.13"/>
    </reaction>
</comment>
<dbReference type="Pfam" id="PF00270">
    <property type="entry name" value="DEAD"/>
    <property type="match status" value="1"/>
</dbReference>
<dbReference type="InterPro" id="IPR048333">
    <property type="entry name" value="HA2_WH"/>
</dbReference>
<dbReference type="EMBL" id="OC317227">
    <property type="protein sequence ID" value="CAD7395580.1"/>
    <property type="molecule type" value="Genomic_DNA"/>
</dbReference>
<dbReference type="PROSITE" id="PS51194">
    <property type="entry name" value="HELICASE_CTER"/>
    <property type="match status" value="1"/>
</dbReference>
<dbReference type="SMART" id="SM00490">
    <property type="entry name" value="HELICc"/>
    <property type="match status" value="1"/>
</dbReference>
<sequence length="963" mass="111745">MGKDRRKRDLEEGDTSHSSKNNHQASKHMQEDSRSERHVKKKHHKNKNYSDSDSDSSDSTEKQRLRDLRERDEFADRLKKKDKDKTRNVSQPLGSEKRAYEEAAKRLKLEAQDRERIIPKLRVESRRKYLEKRKEDKVAELEADILDDEYLFQEEILTERERKDRDHKRKLLELAKDHERARELERVQRYHMPQDARKGKSDGKYEEVDERERVPHYEQRKWEEEQMSSAVFRFGARDAKEKQLKDEGKEYDLVLEDQIEFIQAFQIPGFNKDIKEEKPKLTESQKKRLTLEETKRSLPIFPFKDDLINAIKNHQVLIIEGETGSGKTTQIPQYLHEAGFTEDNKMIGCTQPRRVAAMSVSARVAEEMGVKLGNEVGYSIRFEDCTSERTFIKYMTDGTLHREFLSEPDLQAYSVMIIDEAHERTLHTDILFGLVKDVARFRSNLKILISSATLDAKKFSDYFDQAPIFRIPGRRFPVDIYYTKAPEADYIDASVVSILQIHATQPLGDILVFLTGQEEIETCQEMLQDRIRKLGSKIKELIILPVYSNLPSDMQAKIFMPTPPGARKVVLATNIAETSLTIDNIIYVIDPGFCKQNNFNSRTGMESLIVVPISRVGPPCLVKSHLPLYDFVILQASANQRAGRAGRVAAGKCFRLYTAWAYKHEMEDNTIPEIQRINLGNVVLTLKALGIQDLMNFDFLDPPPHETMVLALEQLYALGALNHKGELTKLGRRMAEFPVDPMMAKILLASEKYKCSEEILTIASMLSVNGAIFYRPKDKLIHADTARKNFFVPGGDHLMLLNIYNQWSDTDFSTQWCYENFIQYRSLKRARDVREQLAGLMQRVEIELVSNPTETVNIRKAITAGYFYHVARLSKDGHYRTVKHQQSVTIHPNSCLFEELPRWLLYHELVFTTKEFMRQVTEIESKWLLEAAPHYYKPRELEDSTNRKMPKQMGKSRSELGIH</sequence>
<dbReference type="GO" id="GO:0005524">
    <property type="term" value="F:ATP binding"/>
    <property type="evidence" value="ECO:0007669"/>
    <property type="project" value="UniProtKB-KW"/>
</dbReference>
<evidence type="ECO:0000256" key="7">
    <source>
        <dbReference type="ARBA" id="ARBA00023187"/>
    </source>
</evidence>
<keyword evidence="2" id="KW-0507">mRNA processing</keyword>
<accession>A0A7R9CF59</accession>
<dbReference type="GO" id="GO:0008380">
    <property type="term" value="P:RNA splicing"/>
    <property type="evidence" value="ECO:0007669"/>
    <property type="project" value="UniProtKB-KW"/>
</dbReference>
<evidence type="ECO:0000256" key="8">
    <source>
        <dbReference type="ARBA" id="ARBA00047984"/>
    </source>
</evidence>
<gene>
    <name evidence="12" type="ORF">TCEB3V08_LOCUS3213</name>
</gene>
<dbReference type="CDD" id="cd18791">
    <property type="entry name" value="SF2_C_RHA"/>
    <property type="match status" value="1"/>
</dbReference>
<keyword evidence="4" id="KW-0378">Hydrolase</keyword>
<dbReference type="Gene3D" id="3.40.50.300">
    <property type="entry name" value="P-loop containing nucleotide triphosphate hydrolases"/>
    <property type="match status" value="2"/>
</dbReference>
<protein>
    <recommendedName>
        <fullName evidence="1">RNA helicase</fullName>
        <ecNumber evidence="1">3.6.4.13</ecNumber>
    </recommendedName>
</protein>
<evidence type="ECO:0000313" key="12">
    <source>
        <dbReference type="EMBL" id="CAD7395580.1"/>
    </source>
</evidence>
<dbReference type="PANTHER" id="PTHR18934:SF83">
    <property type="entry name" value="PRE-MRNA-SPLICING FACTOR ATP-DEPENDENT RNA HELICASE DHX16"/>
    <property type="match status" value="1"/>
</dbReference>
<dbReference type="EC" id="3.6.4.13" evidence="1"/>
<keyword evidence="6" id="KW-0067">ATP-binding</keyword>
<dbReference type="InterPro" id="IPR027417">
    <property type="entry name" value="P-loop_NTPase"/>
</dbReference>
<dbReference type="InterPro" id="IPR001650">
    <property type="entry name" value="Helicase_C-like"/>
</dbReference>
<dbReference type="InterPro" id="IPR007502">
    <property type="entry name" value="Helicase-assoc_dom"/>
</dbReference>
<keyword evidence="7" id="KW-0508">mRNA splicing</keyword>
<dbReference type="GO" id="GO:0003724">
    <property type="term" value="F:RNA helicase activity"/>
    <property type="evidence" value="ECO:0007669"/>
    <property type="project" value="UniProtKB-EC"/>
</dbReference>
<dbReference type="GO" id="GO:0016787">
    <property type="term" value="F:hydrolase activity"/>
    <property type="evidence" value="ECO:0007669"/>
    <property type="project" value="UniProtKB-KW"/>
</dbReference>
<dbReference type="SUPFAM" id="SSF52540">
    <property type="entry name" value="P-loop containing nucleoside triphosphate hydrolases"/>
    <property type="match status" value="1"/>
</dbReference>
<reference evidence="12" key="1">
    <citation type="submission" date="2020-11" db="EMBL/GenBank/DDBJ databases">
        <authorList>
            <person name="Tran Van P."/>
        </authorList>
    </citation>
    <scope>NUCLEOTIDE SEQUENCE</scope>
</reference>
<evidence type="ECO:0000256" key="3">
    <source>
        <dbReference type="ARBA" id="ARBA00022741"/>
    </source>
</evidence>
<evidence type="ECO:0000256" key="1">
    <source>
        <dbReference type="ARBA" id="ARBA00012552"/>
    </source>
</evidence>
<feature type="region of interest" description="Disordered" evidence="9">
    <location>
        <begin position="186"/>
        <end position="210"/>
    </location>
</feature>
<dbReference type="Pfam" id="PF04408">
    <property type="entry name" value="WHD_HA2"/>
    <property type="match status" value="1"/>
</dbReference>
<keyword evidence="5" id="KW-0347">Helicase</keyword>
<dbReference type="PANTHER" id="PTHR18934">
    <property type="entry name" value="ATP-DEPENDENT RNA HELICASE"/>
    <property type="match status" value="1"/>
</dbReference>
<feature type="compositionally biased region" description="Basic residues" evidence="9">
    <location>
        <begin position="37"/>
        <end position="47"/>
    </location>
</feature>
<dbReference type="AlphaFoldDB" id="A0A7R9CF59"/>
<dbReference type="InterPro" id="IPR011709">
    <property type="entry name" value="DEAD-box_helicase_OB_fold"/>
</dbReference>
<feature type="domain" description="Helicase C-terminal" evidence="11">
    <location>
        <begin position="497"/>
        <end position="690"/>
    </location>
</feature>
<dbReference type="GO" id="GO:0003006">
    <property type="term" value="P:developmental process involved in reproduction"/>
    <property type="evidence" value="ECO:0007669"/>
    <property type="project" value="UniProtKB-ARBA"/>
</dbReference>